<evidence type="ECO:0000256" key="1">
    <source>
        <dbReference type="SAM" id="MobiDB-lite"/>
    </source>
</evidence>
<feature type="compositionally biased region" description="Basic and acidic residues" evidence="1">
    <location>
        <begin position="108"/>
        <end position="122"/>
    </location>
</feature>
<protein>
    <submittedName>
        <fullName evidence="3">Uncharacterized protein</fullName>
    </submittedName>
</protein>
<keyword evidence="4" id="KW-1185">Reference proteome</keyword>
<comment type="caution">
    <text evidence="3">The sequence shown here is derived from an EMBL/GenBank/DDBJ whole genome shotgun (WGS) entry which is preliminary data.</text>
</comment>
<keyword evidence="2" id="KW-0732">Signal</keyword>
<dbReference type="Proteomes" id="UP000822688">
    <property type="component" value="Chromosome 1"/>
</dbReference>
<dbReference type="AlphaFoldDB" id="A0A8T0J8V8"/>
<evidence type="ECO:0000313" key="3">
    <source>
        <dbReference type="EMBL" id="KAG0591278.1"/>
    </source>
</evidence>
<gene>
    <name evidence="3" type="ORF">KC19_1G163200</name>
</gene>
<sequence length="133" mass="14942">MTKLLVSLLKSLDLPCAGYGANNHSSHTSTQTDKNSARILKPHFSPCKTSTFTSAPAHCTLIAHLKSLPCTNFSSRIYRQIHSQIEKCQIHRQICSTSTSKEEEPDEREVKWKRSSSEEERVPASSVTHTHHN</sequence>
<accession>A0A8T0J8V8</accession>
<name>A0A8T0J8V8_CERPU</name>
<dbReference type="EMBL" id="CM026421">
    <property type="protein sequence ID" value="KAG0591278.1"/>
    <property type="molecule type" value="Genomic_DNA"/>
</dbReference>
<reference evidence="3" key="1">
    <citation type="submission" date="2020-06" db="EMBL/GenBank/DDBJ databases">
        <title>WGS assembly of Ceratodon purpureus strain R40.</title>
        <authorList>
            <person name="Carey S.B."/>
            <person name="Jenkins J."/>
            <person name="Shu S."/>
            <person name="Lovell J.T."/>
            <person name="Sreedasyam A."/>
            <person name="Maumus F."/>
            <person name="Tiley G.P."/>
            <person name="Fernandez-Pozo N."/>
            <person name="Barry K."/>
            <person name="Chen C."/>
            <person name="Wang M."/>
            <person name="Lipzen A."/>
            <person name="Daum C."/>
            <person name="Saski C.A."/>
            <person name="Payton A.C."/>
            <person name="Mcbreen J.C."/>
            <person name="Conrad R.E."/>
            <person name="Kollar L.M."/>
            <person name="Olsson S."/>
            <person name="Huttunen S."/>
            <person name="Landis J.B."/>
            <person name="Wickett N.J."/>
            <person name="Johnson M.G."/>
            <person name="Rensing S.A."/>
            <person name="Grimwood J."/>
            <person name="Schmutz J."/>
            <person name="Mcdaniel S.F."/>
        </authorList>
    </citation>
    <scope>NUCLEOTIDE SEQUENCE</scope>
    <source>
        <strain evidence="3">R40</strain>
    </source>
</reference>
<organism evidence="3 4">
    <name type="scientific">Ceratodon purpureus</name>
    <name type="common">Fire moss</name>
    <name type="synonym">Dicranum purpureum</name>
    <dbReference type="NCBI Taxonomy" id="3225"/>
    <lineage>
        <taxon>Eukaryota</taxon>
        <taxon>Viridiplantae</taxon>
        <taxon>Streptophyta</taxon>
        <taxon>Embryophyta</taxon>
        <taxon>Bryophyta</taxon>
        <taxon>Bryophytina</taxon>
        <taxon>Bryopsida</taxon>
        <taxon>Dicranidae</taxon>
        <taxon>Pseudoditrichales</taxon>
        <taxon>Ditrichaceae</taxon>
        <taxon>Ceratodon</taxon>
    </lineage>
</organism>
<feature type="chain" id="PRO_5035941754" evidence="2">
    <location>
        <begin position="21"/>
        <end position="133"/>
    </location>
</feature>
<feature type="signal peptide" evidence="2">
    <location>
        <begin position="1"/>
        <end position="20"/>
    </location>
</feature>
<evidence type="ECO:0000256" key="2">
    <source>
        <dbReference type="SAM" id="SignalP"/>
    </source>
</evidence>
<proteinExistence type="predicted"/>
<evidence type="ECO:0000313" key="4">
    <source>
        <dbReference type="Proteomes" id="UP000822688"/>
    </source>
</evidence>
<feature type="region of interest" description="Disordered" evidence="1">
    <location>
        <begin position="96"/>
        <end position="133"/>
    </location>
</feature>